<gene>
    <name evidence="3" type="ORF">FJV41_30560</name>
</gene>
<accession>A0A540WT18</accession>
<dbReference type="Proteomes" id="UP000315369">
    <property type="component" value="Unassembled WGS sequence"/>
</dbReference>
<dbReference type="PANTHER" id="PTHR43767">
    <property type="entry name" value="LONG-CHAIN-FATTY-ACID--COA LIGASE"/>
    <property type="match status" value="1"/>
</dbReference>
<sequence>MSPHHLCGLLEEAERHHGDRLFLSDDRASLTYAQLATSTRRLGGWLSRQGFRRGDRAVILTRNRAEVALAAFATARLGGIFAVLHGAIREPGLRRILEQVTPTVAFLDESTAHLAPAFADVPIVWVGEGAEPASGVRLSRILDSEPAECPPFSGVDVDPVCLIYTSGSTGAPRGVTLSHDNILFVVAAIQERLQYRAEDVVGVFLPLSFDYGLYQVFLAAQVGAGVFVGSAELAGPALVTTLERQRVTVLPGVPTLFAALLKLLGRSGAGALRLRALTNTGAHLPASHVEQLRRQLPGVSVFPMYGLTECKRVSILLPEELEAHPGSVGRALPGTEAMILDEQGHVLPPGEVGELVIQGRHVALGYWRAPEETALRYRVHPRGLGRVLFSGDLFRMDREGFLQFVGRRDFLLKRRGFRMHPLEIEEVACGLPGVAEAGVVQEAQVDRLHLFVTSLPGAPPPREAGLLDALASRLEPYKVPDQVHWVPELPRTANGKLDRAALASLLTAGGQP</sequence>
<comment type="caution">
    <text evidence="3">The sequence shown here is derived from an EMBL/GenBank/DDBJ whole genome shotgun (WGS) entry which is preliminary data.</text>
</comment>
<name>A0A540WT18_9BACT</name>
<dbReference type="RefSeq" id="WP_141646112.1">
    <property type="nucleotide sequence ID" value="NZ_VIFM01000152.1"/>
</dbReference>
<keyword evidence="4" id="KW-1185">Reference proteome</keyword>
<dbReference type="Gene3D" id="3.40.50.12780">
    <property type="entry name" value="N-terminal domain of ligase-like"/>
    <property type="match status" value="1"/>
</dbReference>
<dbReference type="Pfam" id="PF00501">
    <property type="entry name" value="AMP-binding"/>
    <property type="match status" value="1"/>
</dbReference>
<feature type="domain" description="AMP-binding enzyme C-terminal" evidence="2">
    <location>
        <begin position="423"/>
        <end position="496"/>
    </location>
</feature>
<dbReference type="Gene3D" id="3.30.300.30">
    <property type="match status" value="1"/>
</dbReference>
<dbReference type="InterPro" id="IPR042099">
    <property type="entry name" value="ANL_N_sf"/>
</dbReference>
<dbReference type="PROSITE" id="PS00455">
    <property type="entry name" value="AMP_BINDING"/>
    <property type="match status" value="1"/>
</dbReference>
<dbReference type="SUPFAM" id="SSF56801">
    <property type="entry name" value="Acetyl-CoA synthetase-like"/>
    <property type="match status" value="1"/>
</dbReference>
<evidence type="ECO:0000259" key="2">
    <source>
        <dbReference type="Pfam" id="PF13193"/>
    </source>
</evidence>
<dbReference type="GO" id="GO:0016877">
    <property type="term" value="F:ligase activity, forming carbon-sulfur bonds"/>
    <property type="evidence" value="ECO:0007669"/>
    <property type="project" value="UniProtKB-ARBA"/>
</dbReference>
<dbReference type="InterPro" id="IPR045851">
    <property type="entry name" value="AMP-bd_C_sf"/>
</dbReference>
<evidence type="ECO:0000313" key="4">
    <source>
        <dbReference type="Proteomes" id="UP000315369"/>
    </source>
</evidence>
<dbReference type="EMBL" id="VIFM01000152">
    <property type="protein sequence ID" value="TQF12159.1"/>
    <property type="molecule type" value="Genomic_DNA"/>
</dbReference>
<proteinExistence type="predicted"/>
<feature type="domain" description="AMP-dependent synthetase/ligase" evidence="1">
    <location>
        <begin position="11"/>
        <end position="367"/>
    </location>
</feature>
<reference evidence="3 4" key="1">
    <citation type="submission" date="2019-06" db="EMBL/GenBank/DDBJ databases">
        <authorList>
            <person name="Livingstone P."/>
            <person name="Whitworth D."/>
        </authorList>
    </citation>
    <scope>NUCLEOTIDE SEQUENCE [LARGE SCALE GENOMIC DNA]</scope>
    <source>
        <strain evidence="3 4">AM401</strain>
    </source>
</reference>
<keyword evidence="3" id="KW-0436">Ligase</keyword>
<dbReference type="AlphaFoldDB" id="A0A540WT18"/>
<dbReference type="InterPro" id="IPR020845">
    <property type="entry name" value="AMP-binding_CS"/>
</dbReference>
<dbReference type="Pfam" id="PF13193">
    <property type="entry name" value="AMP-binding_C"/>
    <property type="match status" value="1"/>
</dbReference>
<dbReference type="InterPro" id="IPR025110">
    <property type="entry name" value="AMP-bd_C"/>
</dbReference>
<dbReference type="PANTHER" id="PTHR43767:SF10">
    <property type="entry name" value="SURFACTIN SYNTHASE SUBUNIT 1"/>
    <property type="match status" value="1"/>
</dbReference>
<evidence type="ECO:0000313" key="3">
    <source>
        <dbReference type="EMBL" id="TQF12159.1"/>
    </source>
</evidence>
<organism evidence="3 4">
    <name type="scientific">Myxococcus llanfairpwllgwyngyllgogerychwyrndrobwllllantysiliogogogochensis</name>
    <dbReference type="NCBI Taxonomy" id="2590453"/>
    <lineage>
        <taxon>Bacteria</taxon>
        <taxon>Pseudomonadati</taxon>
        <taxon>Myxococcota</taxon>
        <taxon>Myxococcia</taxon>
        <taxon>Myxococcales</taxon>
        <taxon>Cystobacterineae</taxon>
        <taxon>Myxococcaceae</taxon>
        <taxon>Myxococcus</taxon>
    </lineage>
</organism>
<dbReference type="InterPro" id="IPR000873">
    <property type="entry name" value="AMP-dep_synth/lig_dom"/>
</dbReference>
<dbReference type="OrthoDB" id="9799237at2"/>
<dbReference type="InterPro" id="IPR050237">
    <property type="entry name" value="ATP-dep_AMP-bd_enzyme"/>
</dbReference>
<protein>
    <submittedName>
        <fullName evidence="3">Acyl--CoA ligase</fullName>
    </submittedName>
</protein>
<evidence type="ECO:0000259" key="1">
    <source>
        <dbReference type="Pfam" id="PF00501"/>
    </source>
</evidence>